<protein>
    <submittedName>
        <fullName evidence="6">Putative lipoprotein LppE</fullName>
    </submittedName>
</protein>
<evidence type="ECO:0000256" key="1">
    <source>
        <dbReference type="ARBA" id="ARBA00022475"/>
    </source>
</evidence>
<dbReference type="AlphaFoldDB" id="A0A5S9P093"/>
<keyword evidence="7" id="KW-1185">Reference proteome</keyword>
<evidence type="ECO:0000256" key="3">
    <source>
        <dbReference type="ARBA" id="ARBA00023136"/>
    </source>
</evidence>
<organism evidence="6 7">
    <name type="scientific">Mycolicibacterium vanbaalenii</name>
    <name type="common">Mycobacterium vanbaalenii</name>
    <dbReference type="NCBI Taxonomy" id="110539"/>
    <lineage>
        <taxon>Bacteria</taxon>
        <taxon>Bacillati</taxon>
        <taxon>Actinomycetota</taxon>
        <taxon>Actinomycetes</taxon>
        <taxon>Mycobacteriales</taxon>
        <taxon>Mycobacteriaceae</taxon>
        <taxon>Mycolicibacterium</taxon>
    </lineage>
</organism>
<accession>A0A5S9P093</accession>
<keyword evidence="2" id="KW-0732">Signal</keyword>
<evidence type="ECO:0000256" key="5">
    <source>
        <dbReference type="ARBA" id="ARBA00023288"/>
    </source>
</evidence>
<evidence type="ECO:0000313" key="6">
    <source>
        <dbReference type="EMBL" id="CAA0096558.1"/>
    </source>
</evidence>
<evidence type="ECO:0000256" key="4">
    <source>
        <dbReference type="ARBA" id="ARBA00023139"/>
    </source>
</evidence>
<dbReference type="Pfam" id="PF05481">
    <property type="entry name" value="Myco_19_kDa"/>
    <property type="match status" value="1"/>
</dbReference>
<name>A0A5S9P093_MYCVN</name>
<dbReference type="EMBL" id="CACSIP010000005">
    <property type="protein sequence ID" value="CAA0096558.1"/>
    <property type="molecule type" value="Genomic_DNA"/>
</dbReference>
<dbReference type="Proteomes" id="UP000430146">
    <property type="component" value="Unassembled WGS sequence"/>
</dbReference>
<gene>
    <name evidence="6" type="primary">lppE_1</name>
    <name evidence="6" type="ORF">AELLOGFF_02998</name>
</gene>
<evidence type="ECO:0000313" key="7">
    <source>
        <dbReference type="Proteomes" id="UP000430146"/>
    </source>
</evidence>
<dbReference type="GO" id="GO:0016020">
    <property type="term" value="C:membrane"/>
    <property type="evidence" value="ECO:0007669"/>
    <property type="project" value="InterPro"/>
</dbReference>
<dbReference type="InterPro" id="IPR008691">
    <property type="entry name" value="LpqH"/>
</dbReference>
<proteinExistence type="predicted"/>
<keyword evidence="4" id="KW-0564">Palmitate</keyword>
<evidence type="ECO:0000256" key="2">
    <source>
        <dbReference type="ARBA" id="ARBA00022729"/>
    </source>
</evidence>
<keyword evidence="1" id="KW-1003">Cell membrane</keyword>
<sequence length="138" mass="14637">MGTVALVVAGCSSSYEALGTRTAEVLINGTEVAEKPRVRCEQVQWVWFIKSLEQTPGFSAQVRTGDAVVARLVRIENLGGFTGSSWNAETTAPATPVGVEAEADIADGTFTISGTAMGFYHDDPAETTTASFEIRTEC</sequence>
<reference evidence="6 7" key="1">
    <citation type="submission" date="2019-11" db="EMBL/GenBank/DDBJ databases">
        <authorList>
            <person name="Holert J."/>
        </authorList>
    </citation>
    <scope>NUCLEOTIDE SEQUENCE [LARGE SCALE GENOMIC DNA]</scope>
    <source>
        <strain evidence="6">BC8_1</strain>
    </source>
</reference>
<keyword evidence="5 6" id="KW-0449">Lipoprotein</keyword>
<keyword evidence="3" id="KW-0472">Membrane</keyword>